<evidence type="ECO:0008006" key="4">
    <source>
        <dbReference type="Google" id="ProtNLM"/>
    </source>
</evidence>
<feature type="region of interest" description="Disordered" evidence="1">
    <location>
        <begin position="49"/>
        <end position="68"/>
    </location>
</feature>
<proteinExistence type="predicted"/>
<gene>
    <name evidence="2" type="primary">txxe 609</name>
    <name evidence="2" type="ORF">TXXE_00990</name>
</gene>
<name>A0ABN7RGP2_THEXY</name>
<protein>
    <recommendedName>
        <fullName evidence="4">Toxin-antitoxin system HicB family antitoxin</fullName>
    </recommendedName>
</protein>
<sequence>MASTKKAFPLRLDPDVYRAIEQWANDEFRSVNAHIEYLLREALYRSGRLKRRPPGTLPDGTDGEPPTS</sequence>
<dbReference type="Proteomes" id="UP000681526">
    <property type="component" value="Unassembled WGS sequence"/>
</dbReference>
<reference evidence="2 3" key="1">
    <citation type="submission" date="2021-04" db="EMBL/GenBank/DDBJ databases">
        <authorList>
            <person name="Rakotoarivonina H."/>
        </authorList>
    </citation>
    <scope>NUCLEOTIDE SEQUENCE [LARGE SCALE GENOMIC DNA]</scope>
    <source>
        <strain evidence="2 3">XE</strain>
    </source>
</reference>
<evidence type="ECO:0000313" key="3">
    <source>
        <dbReference type="Proteomes" id="UP000681526"/>
    </source>
</evidence>
<dbReference type="SUPFAM" id="SSF47598">
    <property type="entry name" value="Ribbon-helix-helix"/>
    <property type="match status" value="1"/>
</dbReference>
<evidence type="ECO:0000313" key="2">
    <source>
        <dbReference type="EMBL" id="CAG5076972.1"/>
    </source>
</evidence>
<keyword evidence="3" id="KW-1185">Reference proteome</keyword>
<organism evidence="2 3">
    <name type="scientific">Thermobacillus xylanilyticus</name>
    <dbReference type="NCBI Taxonomy" id="76633"/>
    <lineage>
        <taxon>Bacteria</taxon>
        <taxon>Bacillati</taxon>
        <taxon>Bacillota</taxon>
        <taxon>Bacilli</taxon>
        <taxon>Bacillales</taxon>
        <taxon>Paenibacillaceae</taxon>
        <taxon>Thermobacillus</taxon>
    </lineage>
</organism>
<dbReference type="Gene3D" id="1.10.1220.10">
    <property type="entry name" value="Met repressor-like"/>
    <property type="match status" value="1"/>
</dbReference>
<dbReference type="InterPro" id="IPR010985">
    <property type="entry name" value="Ribbon_hlx_hlx"/>
</dbReference>
<comment type="caution">
    <text evidence="2">The sequence shown here is derived from an EMBL/GenBank/DDBJ whole genome shotgun (WGS) entry which is preliminary data.</text>
</comment>
<accession>A0ABN7RGP2</accession>
<dbReference type="EMBL" id="CAJRAY010000005">
    <property type="protein sequence ID" value="CAG5076972.1"/>
    <property type="molecule type" value="Genomic_DNA"/>
</dbReference>
<dbReference type="RefSeq" id="WP_015255803.1">
    <property type="nucleotide sequence ID" value="NZ_CAJRAY010000005.1"/>
</dbReference>
<evidence type="ECO:0000256" key="1">
    <source>
        <dbReference type="SAM" id="MobiDB-lite"/>
    </source>
</evidence>
<dbReference type="InterPro" id="IPR013321">
    <property type="entry name" value="Arc_rbn_hlx_hlx"/>
</dbReference>